<dbReference type="InterPro" id="IPR016162">
    <property type="entry name" value="Ald_DH_N"/>
</dbReference>
<dbReference type="GeneTree" id="ENSGT00940000156799"/>
<dbReference type="Gene3D" id="3.40.605.10">
    <property type="entry name" value="Aldehyde Dehydrogenase, Chain A, domain 1"/>
    <property type="match status" value="1"/>
</dbReference>
<reference evidence="7" key="2">
    <citation type="journal article" date="2008" name="Genome Biol.">
        <title>Improved genome assembly and evidence-based global gene model set for the chordate Ciona intestinalis: new insight into intron and operon populations.</title>
        <authorList>
            <person name="Satou Y."/>
            <person name="Mineta K."/>
            <person name="Ogasawara M."/>
            <person name="Sasakura Y."/>
            <person name="Shoguchi E."/>
            <person name="Ueno K."/>
            <person name="Yamada L."/>
            <person name="Matsumoto J."/>
            <person name="Wasserscheid J."/>
            <person name="Dewar K."/>
            <person name="Wiley G.B."/>
            <person name="Macmil S.L."/>
            <person name="Roe B.A."/>
            <person name="Zeller R.W."/>
            <person name="Hastings K.E."/>
            <person name="Lemaire P."/>
            <person name="Lindquist E."/>
            <person name="Endo T."/>
            <person name="Hotta K."/>
            <person name="Inaba K."/>
        </authorList>
    </citation>
    <scope>NUCLEOTIDE SEQUENCE [LARGE SCALE GENOMIC DNA]</scope>
    <source>
        <strain evidence="7">wild type</strain>
    </source>
</reference>
<dbReference type="GO" id="GO:0016620">
    <property type="term" value="F:oxidoreductase activity, acting on the aldehyde or oxo group of donors, NAD or NADP as acceptor"/>
    <property type="evidence" value="ECO:0000318"/>
    <property type="project" value="GO_Central"/>
</dbReference>
<dbReference type="PANTHER" id="PTHR43720:SF2">
    <property type="entry name" value="2-AMINOMUCONIC SEMIALDEHYDE DEHYDROGENASE"/>
    <property type="match status" value="1"/>
</dbReference>
<dbReference type="CDD" id="cd07093">
    <property type="entry name" value="ALDH_F8_HMSADH"/>
    <property type="match status" value="1"/>
</dbReference>
<evidence type="ECO:0000313" key="8">
    <source>
        <dbReference type="Proteomes" id="UP000008144"/>
    </source>
</evidence>
<dbReference type="InParanoid" id="F6S8U4"/>
<evidence type="ECO:0000313" key="7">
    <source>
        <dbReference type="Ensembl" id="ENSCINP00000026640.2"/>
    </source>
</evidence>
<name>F6S8U4_CIOIN</name>
<gene>
    <name evidence="7" type="primary">LOC100177969</name>
</gene>
<proteinExistence type="inferred from homology"/>
<evidence type="ECO:0000256" key="1">
    <source>
        <dbReference type="ARBA" id="ARBA00009986"/>
    </source>
</evidence>
<reference evidence="8" key="1">
    <citation type="journal article" date="2002" name="Science">
        <title>The draft genome of Ciona intestinalis: insights into chordate and vertebrate origins.</title>
        <authorList>
            <person name="Dehal P."/>
            <person name="Satou Y."/>
            <person name="Campbell R.K."/>
            <person name="Chapman J."/>
            <person name="Degnan B."/>
            <person name="De Tomaso A."/>
            <person name="Davidson B."/>
            <person name="Di Gregorio A."/>
            <person name="Gelpke M."/>
            <person name="Goodstein D.M."/>
            <person name="Harafuji N."/>
            <person name="Hastings K.E."/>
            <person name="Ho I."/>
            <person name="Hotta K."/>
            <person name="Huang W."/>
            <person name="Kawashima T."/>
            <person name="Lemaire P."/>
            <person name="Martinez D."/>
            <person name="Meinertzhagen I.A."/>
            <person name="Necula S."/>
            <person name="Nonaka M."/>
            <person name="Putnam N."/>
            <person name="Rash S."/>
            <person name="Saiga H."/>
            <person name="Satake M."/>
            <person name="Terry A."/>
            <person name="Yamada L."/>
            <person name="Wang H.G."/>
            <person name="Awazu S."/>
            <person name="Azumi K."/>
            <person name="Boore J."/>
            <person name="Branno M."/>
            <person name="Chin-Bow S."/>
            <person name="DeSantis R."/>
            <person name="Doyle S."/>
            <person name="Francino P."/>
            <person name="Keys D.N."/>
            <person name="Haga S."/>
            <person name="Hayashi H."/>
            <person name="Hino K."/>
            <person name="Imai K.S."/>
            <person name="Inaba K."/>
            <person name="Kano S."/>
            <person name="Kobayashi K."/>
            <person name="Kobayashi M."/>
            <person name="Lee B.I."/>
            <person name="Makabe K.W."/>
            <person name="Manohar C."/>
            <person name="Matassi G."/>
            <person name="Medina M."/>
            <person name="Mochizuki Y."/>
            <person name="Mount S."/>
            <person name="Morishita T."/>
            <person name="Miura S."/>
            <person name="Nakayama A."/>
            <person name="Nishizaka S."/>
            <person name="Nomoto H."/>
            <person name="Ohta F."/>
            <person name="Oishi K."/>
            <person name="Rigoutsos I."/>
            <person name="Sano M."/>
            <person name="Sasaki A."/>
            <person name="Sasakura Y."/>
            <person name="Shoguchi E."/>
            <person name="Shin-i T."/>
            <person name="Spagnuolo A."/>
            <person name="Stainier D."/>
            <person name="Suzuki M.M."/>
            <person name="Tassy O."/>
            <person name="Takatori N."/>
            <person name="Tokuoka M."/>
            <person name="Yagi K."/>
            <person name="Yoshizaki F."/>
            <person name="Wada S."/>
            <person name="Zhang C."/>
            <person name="Hyatt P.D."/>
            <person name="Larimer F."/>
            <person name="Detter C."/>
            <person name="Doggett N."/>
            <person name="Glavina T."/>
            <person name="Hawkins T."/>
            <person name="Richardson P."/>
            <person name="Lucas S."/>
            <person name="Kohara Y."/>
            <person name="Levine M."/>
            <person name="Satoh N."/>
            <person name="Rokhsar D.S."/>
        </authorList>
    </citation>
    <scope>NUCLEOTIDE SEQUENCE [LARGE SCALE GENOMIC DNA]</scope>
</reference>
<dbReference type="OrthoDB" id="310895at2759"/>
<evidence type="ECO:0000256" key="3">
    <source>
        <dbReference type="ARBA" id="ARBA00023027"/>
    </source>
</evidence>
<dbReference type="InterPro" id="IPR015590">
    <property type="entry name" value="Aldehyde_DH_dom"/>
</dbReference>
<evidence type="ECO:0000259" key="6">
    <source>
        <dbReference type="Pfam" id="PF00171"/>
    </source>
</evidence>
<dbReference type="OMA" id="PMPIAAW"/>
<dbReference type="STRING" id="7719.ENSCINP00000026640"/>
<dbReference type="InterPro" id="IPR016160">
    <property type="entry name" value="Ald_DH_CS_CYS"/>
</dbReference>
<dbReference type="InterPro" id="IPR016163">
    <property type="entry name" value="Ald_DH_C"/>
</dbReference>
<dbReference type="KEGG" id="cin:100177969"/>
<dbReference type="PROSITE" id="PS00070">
    <property type="entry name" value="ALDEHYDE_DEHYDR_CYS"/>
    <property type="match status" value="1"/>
</dbReference>
<dbReference type="Proteomes" id="UP000008144">
    <property type="component" value="Chromosome 10"/>
</dbReference>
<evidence type="ECO:0000256" key="4">
    <source>
        <dbReference type="PROSITE-ProRule" id="PRU10007"/>
    </source>
</evidence>
<accession>A0A1W2WDI0</accession>
<dbReference type="InterPro" id="IPR029510">
    <property type="entry name" value="Ald_DH_CS_GLU"/>
</dbReference>
<accession>F6S8U4</accession>
<feature type="domain" description="Aldehyde dehydrogenase" evidence="6">
    <location>
        <begin position="15"/>
        <end position="483"/>
    </location>
</feature>
<sequence>MCDVKEIKNYINGVFVEPKSGKFIESLCPATGLINAKVPSSETSDVDDAVQSAKQAFYGWSNTSPQDRCNIMRRIADILESRLDEFAQLESQDQGKPVTLATSVDIPRAIYNFRFFASVILHETDDCTHLTNPTNALNYVHRMPVGVAGLISPWNLPLYLLTWKIAPAIAFGNTCVAKPSEFTSVTAWKLCEVFTQAELPPGVVNIVFGDGPTAGEAIVKHKDVSVISFTGSTAVGHHISEVVAPLCKPVSLELGGKNAALVFGDANLDDCVQCCVRSSFANQGEICLCTSRIYVDSTIYEEFVAKFVQRTKLLKVGDPDDKSTNVGALISKQHWEKVKHYINIARDDGGKIECGDGVEQLRLPQRVKGGFFIQPTVVTGVDDSSRCVQDEIFGPVVCIMPFNTEEEAVKRSNAVKYGLCATVWTSDLARAHRVSKKLEAGTVWVNCWMVRDLNMPFGGMKQSGIGRESAKHSAEFFTEAKTVCIKY</sequence>
<feature type="active site" evidence="4">
    <location>
        <position position="253"/>
    </location>
</feature>
<dbReference type="Gene3D" id="3.40.309.10">
    <property type="entry name" value="Aldehyde Dehydrogenase, Chain A, domain 2"/>
    <property type="match status" value="1"/>
</dbReference>
<evidence type="ECO:0000256" key="5">
    <source>
        <dbReference type="RuleBase" id="RU003345"/>
    </source>
</evidence>
<dbReference type="FunFam" id="3.40.605.10:FF:000001">
    <property type="entry name" value="Aldehyde dehydrogenase 1"/>
    <property type="match status" value="1"/>
</dbReference>
<dbReference type="Ensembl" id="ENSCINT00000026886.2">
    <property type="protein sequence ID" value="ENSCINP00000026640.2"/>
    <property type="gene ID" value="ENSCING00000014829.2"/>
</dbReference>
<dbReference type="PANTHER" id="PTHR43720">
    <property type="entry name" value="2-AMINOMUCONIC SEMIALDEHYDE DEHYDROGENASE"/>
    <property type="match status" value="1"/>
</dbReference>
<dbReference type="FunCoup" id="F6S8U4">
    <property type="interactions" value="4"/>
</dbReference>
<comment type="similarity">
    <text evidence="1 5">Belongs to the aldehyde dehydrogenase family.</text>
</comment>
<protein>
    <submittedName>
        <fullName evidence="7">Aldehyde dehydrogenase family 8 member A1-like</fullName>
    </submittedName>
</protein>
<organism evidence="7 8">
    <name type="scientific">Ciona intestinalis</name>
    <name type="common">Transparent sea squirt</name>
    <name type="synonym">Ascidia intestinalis</name>
    <dbReference type="NCBI Taxonomy" id="7719"/>
    <lineage>
        <taxon>Eukaryota</taxon>
        <taxon>Metazoa</taxon>
        <taxon>Chordata</taxon>
        <taxon>Tunicata</taxon>
        <taxon>Ascidiacea</taxon>
        <taxon>Phlebobranchia</taxon>
        <taxon>Cionidae</taxon>
        <taxon>Ciona</taxon>
    </lineage>
</organism>
<keyword evidence="8" id="KW-1185">Reference proteome</keyword>
<reference evidence="7" key="4">
    <citation type="submission" date="2025-09" db="UniProtKB">
        <authorList>
            <consortium name="Ensembl"/>
        </authorList>
    </citation>
    <scope>IDENTIFICATION</scope>
</reference>
<dbReference type="HOGENOM" id="CLU_005391_0_2_1"/>
<keyword evidence="2 5" id="KW-0560">Oxidoreductase</keyword>
<dbReference type="Pfam" id="PF00171">
    <property type="entry name" value="Aldedh"/>
    <property type="match status" value="1"/>
</dbReference>
<dbReference type="InterPro" id="IPR016161">
    <property type="entry name" value="Ald_DH/histidinol_DH"/>
</dbReference>
<dbReference type="RefSeq" id="XP_002126639.1">
    <property type="nucleotide sequence ID" value="XM_002126603.4"/>
</dbReference>
<dbReference type="SUPFAM" id="SSF53720">
    <property type="entry name" value="ALDH-like"/>
    <property type="match status" value="1"/>
</dbReference>
<keyword evidence="3" id="KW-0520">NAD</keyword>
<dbReference type="PROSITE" id="PS00687">
    <property type="entry name" value="ALDEHYDE_DEHYDR_GLU"/>
    <property type="match status" value="1"/>
</dbReference>
<dbReference type="FunFam" id="3.40.309.10:FF:000012">
    <property type="entry name" value="Betaine aldehyde dehydrogenase"/>
    <property type="match status" value="1"/>
</dbReference>
<evidence type="ECO:0000256" key="2">
    <source>
        <dbReference type="ARBA" id="ARBA00023002"/>
    </source>
</evidence>
<dbReference type="EMBL" id="EAAA01000640">
    <property type="status" value="NOT_ANNOTATED_CDS"/>
    <property type="molecule type" value="Genomic_DNA"/>
</dbReference>
<dbReference type="GeneID" id="100177969"/>
<dbReference type="AlphaFoldDB" id="F6S8U4"/>
<reference evidence="7" key="3">
    <citation type="submission" date="2025-08" db="UniProtKB">
        <authorList>
            <consortium name="Ensembl"/>
        </authorList>
    </citation>
    <scope>IDENTIFICATION</scope>
</reference>